<protein>
    <submittedName>
        <fullName evidence="1">Uncharacterized protein</fullName>
    </submittedName>
</protein>
<dbReference type="RefSeq" id="WP_065253488.1">
    <property type="nucleotide sequence ID" value="NZ_PKJS01000011.1"/>
</dbReference>
<proteinExistence type="predicted"/>
<dbReference type="Proteomes" id="UP000234914">
    <property type="component" value="Unassembled WGS sequence"/>
</dbReference>
<dbReference type="EMBL" id="PKJS01000011">
    <property type="protein sequence ID" value="PKZ68359.1"/>
    <property type="molecule type" value="Genomic_DNA"/>
</dbReference>
<comment type="caution">
    <text evidence="1">The sequence shown here is derived from an EMBL/GenBank/DDBJ whole genome shotgun (WGS) entry which is preliminary data.</text>
</comment>
<name>A0A1B8PRH0_FAUOS</name>
<dbReference type="AlphaFoldDB" id="A0A1B8PRH0"/>
<accession>A0A1B8PRH0</accession>
<evidence type="ECO:0000313" key="2">
    <source>
        <dbReference type="Proteomes" id="UP000234914"/>
    </source>
</evidence>
<reference evidence="1 2" key="1">
    <citation type="submission" date="2017-12" db="EMBL/GenBank/DDBJ databases">
        <title>Phylogenetic diversity of female urinary microbiome.</title>
        <authorList>
            <person name="Thomas-White K."/>
            <person name="Wolfe A.J."/>
        </authorList>
    </citation>
    <scope>NUCLEOTIDE SEQUENCE [LARGE SCALE GENOMIC DNA]</scope>
    <source>
        <strain evidence="1 2">UMB0416</strain>
    </source>
</reference>
<dbReference type="OrthoDB" id="6647856at2"/>
<gene>
    <name evidence="1" type="ORF">CYJ96_08995</name>
</gene>
<organism evidence="1 2">
    <name type="scientific">Faucicola osloensis</name>
    <name type="common">Moraxella osloensis</name>
    <dbReference type="NCBI Taxonomy" id="34062"/>
    <lineage>
        <taxon>Bacteria</taxon>
        <taxon>Pseudomonadati</taxon>
        <taxon>Pseudomonadota</taxon>
        <taxon>Gammaproteobacteria</taxon>
        <taxon>Moraxellales</taxon>
        <taxon>Moraxellaceae</taxon>
        <taxon>Faucicola</taxon>
    </lineage>
</organism>
<evidence type="ECO:0000313" key="1">
    <source>
        <dbReference type="EMBL" id="PKZ68359.1"/>
    </source>
</evidence>
<sequence length="83" mass="9389">MSDPSMQFFIKCQNIETGEVVTYRFAHQAQLLAFSQKLGRKKLAIVDTHIAFYDIELVFNPFEDESVPISAAELNTALDGKFC</sequence>